<dbReference type="RefSeq" id="YP_007677288.1">
    <property type="nucleotide sequence ID" value="NC_020875.1"/>
</dbReference>
<dbReference type="OrthoDB" id="37222at10239"/>
<dbReference type="Proteomes" id="UP000203282">
    <property type="component" value="Segment"/>
</dbReference>
<dbReference type="KEGG" id="vg:15013521"/>
<evidence type="ECO:0000313" key="1">
    <source>
        <dbReference type="EMBL" id="AGG54163.1"/>
    </source>
</evidence>
<proteinExistence type="predicted"/>
<organism evidence="1 2">
    <name type="scientific">Synechococcus phage S-SSM4</name>
    <dbReference type="NCBI Taxonomy" id="536466"/>
    <lineage>
        <taxon>Viruses</taxon>
        <taxon>Duplodnaviria</taxon>
        <taxon>Heunggongvirae</taxon>
        <taxon>Uroviricota</taxon>
        <taxon>Caudoviricetes</taxon>
        <taxon>Pantevenvirales</taxon>
        <taxon>Kyanoviridae</taxon>
        <taxon>Greenvirus</taxon>
        <taxon>Greenvirus ssm4</taxon>
    </lineage>
</organism>
<sequence length="66" mass="7583">MNTRWDFEYYYKGEDRHIKGHVFAATQMQACMNFQKAFKNAFMVGYPVPTQSGGSDQHSIATDSLK</sequence>
<reference evidence="1 2" key="1">
    <citation type="submission" date="2010-03" db="EMBL/GenBank/DDBJ databases">
        <title>The Genome Sequence of Cyanophage S-SSM4.</title>
        <authorList>
            <consortium name="The Broad Institute Genome Sequencing Platform"/>
            <person name="Henn M.R."/>
            <person name="Sullivan M.S."/>
            <person name="Osburne M.S."/>
            <person name="Levin J."/>
            <person name="Malboeuf C."/>
            <person name="Casali M."/>
            <person name="Russ C."/>
            <person name="Lennon N."/>
            <person name="Erlich R."/>
            <person name="Young S.K."/>
            <person name="Koehrsen M."/>
            <person name="Yandava C."/>
            <person name="Zeng Q."/>
            <person name="Alvarado L."/>
            <person name="Anderson S."/>
            <person name="Berlin A."/>
            <person name="Borenstein D."/>
            <person name="Chen Z."/>
            <person name="Engels R."/>
            <person name="Freedman E."/>
            <person name="Gellesch M."/>
            <person name="Goldberg J."/>
            <person name="Green L."/>
            <person name="Griggs A."/>
            <person name="Gujja S."/>
            <person name="Heiman D."/>
            <person name="Hepburn T."/>
            <person name="Howarth C."/>
            <person name="Jen D."/>
            <person name="Larson L."/>
            <person name="Lewis B."/>
            <person name="Mehta T."/>
            <person name="Park D."/>
            <person name="Pearson M."/>
            <person name="Roberts A."/>
            <person name="Ryan E."/>
            <person name="Saif S."/>
            <person name="Shea T."/>
            <person name="Shenoy N."/>
            <person name="Sisk P."/>
            <person name="Stolte C."/>
            <person name="Sykes S."/>
            <person name="Walk T."/>
            <person name="White J."/>
            <person name="Yu Q."/>
            <person name="Coleman M.L."/>
            <person name="Huang K.H."/>
            <person name="Weigele P.R."/>
            <person name="DeFrancesco A.S."/>
            <person name="Kern S.E."/>
            <person name="Thompson L.R."/>
            <person name="Fu R."/>
            <person name="Hombeck B."/>
            <person name="Chisholm S.W."/>
            <person name="Haas B."/>
            <person name="Nusbaum C."/>
            <person name="Galagan J."/>
            <person name="Birren B."/>
        </authorList>
    </citation>
    <scope>NUCLEOTIDE SEQUENCE [LARGE SCALE GENOMIC DNA]</scope>
    <source>
        <strain evidence="1 2">S-SSM4</strain>
    </source>
</reference>
<dbReference type="EMBL" id="HQ316583">
    <property type="protein sequence ID" value="AGG54163.1"/>
    <property type="molecule type" value="Genomic_DNA"/>
</dbReference>
<accession>M1U2J9</accession>
<protein>
    <submittedName>
        <fullName evidence="1">Uncharacterized protein</fullName>
    </submittedName>
</protein>
<evidence type="ECO:0000313" key="2">
    <source>
        <dbReference type="Proteomes" id="UP000203282"/>
    </source>
</evidence>
<keyword evidence="2" id="KW-1185">Reference proteome</keyword>
<dbReference type="GeneID" id="15013521"/>
<gene>
    <name evidence="1" type="ORF">CYXG_00099</name>
</gene>
<name>M1U2J9_9CAUD</name>